<name>A0ACC1AJ90_9ROSI</name>
<evidence type="ECO:0000313" key="1">
    <source>
        <dbReference type="EMBL" id="KAJ0086726.1"/>
    </source>
</evidence>
<accession>A0ACC1AJ90</accession>
<protein>
    <submittedName>
        <fullName evidence="1">Uncharacterized protein</fullName>
    </submittedName>
</protein>
<dbReference type="Proteomes" id="UP001164250">
    <property type="component" value="Chromosome 10"/>
</dbReference>
<gene>
    <name evidence="1" type="ORF">Patl1_07429</name>
</gene>
<organism evidence="1 2">
    <name type="scientific">Pistacia atlantica</name>
    <dbReference type="NCBI Taxonomy" id="434234"/>
    <lineage>
        <taxon>Eukaryota</taxon>
        <taxon>Viridiplantae</taxon>
        <taxon>Streptophyta</taxon>
        <taxon>Embryophyta</taxon>
        <taxon>Tracheophyta</taxon>
        <taxon>Spermatophyta</taxon>
        <taxon>Magnoliopsida</taxon>
        <taxon>eudicotyledons</taxon>
        <taxon>Gunneridae</taxon>
        <taxon>Pentapetalae</taxon>
        <taxon>rosids</taxon>
        <taxon>malvids</taxon>
        <taxon>Sapindales</taxon>
        <taxon>Anacardiaceae</taxon>
        <taxon>Pistacia</taxon>
    </lineage>
</organism>
<keyword evidence="2" id="KW-1185">Reference proteome</keyword>
<evidence type="ECO:0000313" key="2">
    <source>
        <dbReference type="Proteomes" id="UP001164250"/>
    </source>
</evidence>
<sequence length="31" mass="3363">MVLAFNEEYANDSIIVKDKDELAIIPPISGG</sequence>
<proteinExistence type="predicted"/>
<dbReference type="EMBL" id="CM047906">
    <property type="protein sequence ID" value="KAJ0086726.1"/>
    <property type="molecule type" value="Genomic_DNA"/>
</dbReference>
<reference evidence="2" key="1">
    <citation type="journal article" date="2023" name="G3 (Bethesda)">
        <title>Genome assembly and association tests identify interacting loci associated with vigor, precocity, and sex in interspecific pistachio rootstocks.</title>
        <authorList>
            <person name="Palmer W."/>
            <person name="Jacygrad E."/>
            <person name="Sagayaradj S."/>
            <person name="Cavanaugh K."/>
            <person name="Han R."/>
            <person name="Bertier L."/>
            <person name="Beede B."/>
            <person name="Kafkas S."/>
            <person name="Golino D."/>
            <person name="Preece J."/>
            <person name="Michelmore R."/>
        </authorList>
    </citation>
    <scope>NUCLEOTIDE SEQUENCE [LARGE SCALE GENOMIC DNA]</scope>
</reference>
<comment type="caution">
    <text evidence="1">The sequence shown here is derived from an EMBL/GenBank/DDBJ whole genome shotgun (WGS) entry which is preliminary data.</text>
</comment>